<evidence type="ECO:0000256" key="3">
    <source>
        <dbReference type="ARBA" id="ARBA00022448"/>
    </source>
</evidence>
<dbReference type="CDD" id="cd06550">
    <property type="entry name" value="TM_ABC_iron-siderophores_like"/>
    <property type="match status" value="1"/>
</dbReference>
<dbReference type="SUPFAM" id="SSF81345">
    <property type="entry name" value="ABC transporter involved in vitamin B12 uptake, BtuC"/>
    <property type="match status" value="1"/>
</dbReference>
<evidence type="ECO:0000256" key="6">
    <source>
        <dbReference type="ARBA" id="ARBA00022989"/>
    </source>
</evidence>
<dbReference type="AlphaFoldDB" id="A0A0F6R2G2"/>
<dbReference type="GO" id="GO:0005886">
    <property type="term" value="C:plasma membrane"/>
    <property type="evidence" value="ECO:0007669"/>
    <property type="project" value="UniProtKB-SubCell"/>
</dbReference>
<dbReference type="PANTHER" id="PTHR30472">
    <property type="entry name" value="FERRIC ENTEROBACTIN TRANSPORT SYSTEM PERMEASE PROTEIN"/>
    <property type="match status" value="1"/>
</dbReference>
<protein>
    <submittedName>
        <fullName evidence="9">ABC-type Fe3+-siderophore transport system, permease component</fullName>
    </submittedName>
</protein>
<evidence type="ECO:0000256" key="8">
    <source>
        <dbReference type="SAM" id="Phobius"/>
    </source>
</evidence>
<dbReference type="GO" id="GO:0033214">
    <property type="term" value="P:siderophore-iron import into cell"/>
    <property type="evidence" value="ECO:0007669"/>
    <property type="project" value="TreeGrafter"/>
</dbReference>
<dbReference type="HOGENOM" id="CLU_013016_1_1_11"/>
<accession>A0A0F6R2G2</accession>
<proteinExistence type="inferred from homology"/>
<evidence type="ECO:0000256" key="4">
    <source>
        <dbReference type="ARBA" id="ARBA00022475"/>
    </source>
</evidence>
<feature type="transmembrane region" description="Helical" evidence="8">
    <location>
        <begin position="251"/>
        <end position="280"/>
    </location>
</feature>
<dbReference type="KEGG" id="cku:UL82_07355"/>
<name>A0A0F6R2G2_9CORY</name>
<gene>
    <name evidence="9" type="ORF">UL82_07355</name>
</gene>
<evidence type="ECO:0000313" key="10">
    <source>
        <dbReference type="Proteomes" id="UP000033457"/>
    </source>
</evidence>
<evidence type="ECO:0000256" key="1">
    <source>
        <dbReference type="ARBA" id="ARBA00004651"/>
    </source>
</evidence>
<dbReference type="InterPro" id="IPR037294">
    <property type="entry name" value="ABC_BtuC-like"/>
</dbReference>
<sequence>MVSMNYFCLLLKAKIRRLHTLRYTLVMLAIIFSVLVFGVGIAVSVGAVQVPLAQVWTAIIDPHAEAAFIVRNYRLPRALGAVLAGASLAVAGVLLQTALSNSLASPDVVGITKGAGFGAVLGILVLPATFSWLMPVMVIGGAILAAVVLMLTASTQRGDAGIALTGLAVGALFHAATAFLLVKTPGDTNQAMVWLAGSMYGTTMSEVIGLSIGMLFLFPTIIYCGALLDIMRLNEQSILGLGRQPRKIRTFMISVAVLLSAGAVAVAGGISFLGLLAPHIASGMVGQRPGRLLPAAGLVGALLLLSADVVGRVFTVPSEIPAGIVTAVLGAPYLLYLLWRKQRVS</sequence>
<dbReference type="Proteomes" id="UP000033457">
    <property type="component" value="Chromosome"/>
</dbReference>
<organism evidence="9 10">
    <name type="scientific">Corynebacterium kutscheri</name>
    <dbReference type="NCBI Taxonomy" id="35755"/>
    <lineage>
        <taxon>Bacteria</taxon>
        <taxon>Bacillati</taxon>
        <taxon>Actinomycetota</taxon>
        <taxon>Actinomycetes</taxon>
        <taxon>Mycobacteriales</taxon>
        <taxon>Corynebacteriaceae</taxon>
        <taxon>Corynebacterium</taxon>
    </lineage>
</organism>
<comment type="similarity">
    <text evidence="2">Belongs to the binding-protein-dependent transport system permease family. FecCD subfamily.</text>
</comment>
<keyword evidence="6 8" id="KW-1133">Transmembrane helix</keyword>
<dbReference type="PANTHER" id="PTHR30472:SF37">
    <property type="entry name" value="FE(3+) DICITRATE TRANSPORT SYSTEM PERMEASE PROTEIN FECD-RELATED"/>
    <property type="match status" value="1"/>
</dbReference>
<evidence type="ECO:0000256" key="2">
    <source>
        <dbReference type="ARBA" id="ARBA00007935"/>
    </source>
</evidence>
<dbReference type="Gene3D" id="1.10.3470.10">
    <property type="entry name" value="ABC transporter involved in vitamin B12 uptake, BtuC"/>
    <property type="match status" value="1"/>
</dbReference>
<dbReference type="RefSeq" id="WP_197719654.1">
    <property type="nucleotide sequence ID" value="NZ_CP011312.1"/>
</dbReference>
<keyword evidence="4" id="KW-1003">Cell membrane</keyword>
<keyword evidence="3" id="KW-0813">Transport</keyword>
<evidence type="ECO:0000256" key="5">
    <source>
        <dbReference type="ARBA" id="ARBA00022692"/>
    </source>
</evidence>
<keyword evidence="10" id="KW-1185">Reference proteome</keyword>
<reference evidence="9 10" key="1">
    <citation type="journal article" date="2015" name="Genome Announc.">
        <title>Complete Genome Sequence of Corynebacterium kutscheri DSM 20755, a Corynebacterial Type Strain with Remarkably Low G+C Content of Chromosomal DNA.</title>
        <authorList>
            <person name="Ruckert C."/>
            <person name="Albersmeier A."/>
            <person name="Winkler A."/>
            <person name="Tauch A."/>
        </authorList>
    </citation>
    <scope>NUCLEOTIDE SEQUENCE [LARGE SCALE GENOMIC DNA]</scope>
    <source>
        <strain evidence="9 10">DSM 20755</strain>
    </source>
</reference>
<dbReference type="Pfam" id="PF01032">
    <property type="entry name" value="FecCD"/>
    <property type="match status" value="1"/>
</dbReference>
<dbReference type="InterPro" id="IPR000522">
    <property type="entry name" value="ABC_transptr_permease_BtuC"/>
</dbReference>
<evidence type="ECO:0000256" key="7">
    <source>
        <dbReference type="ARBA" id="ARBA00023136"/>
    </source>
</evidence>
<feature type="transmembrane region" description="Helical" evidence="8">
    <location>
        <begin position="21"/>
        <end position="47"/>
    </location>
</feature>
<keyword evidence="5 8" id="KW-0812">Transmembrane</keyword>
<dbReference type="EMBL" id="CP011312">
    <property type="protein sequence ID" value="AKE41633.1"/>
    <property type="molecule type" value="Genomic_DNA"/>
</dbReference>
<keyword evidence="7 8" id="KW-0472">Membrane</keyword>
<comment type="subcellular location">
    <subcellularLocation>
        <location evidence="1">Cell membrane</location>
        <topology evidence="1">Multi-pass membrane protein</topology>
    </subcellularLocation>
</comment>
<feature type="transmembrane region" description="Helical" evidence="8">
    <location>
        <begin position="160"/>
        <end position="182"/>
    </location>
</feature>
<feature type="transmembrane region" description="Helical" evidence="8">
    <location>
        <begin position="78"/>
        <end position="96"/>
    </location>
</feature>
<feature type="transmembrane region" description="Helical" evidence="8">
    <location>
        <begin position="108"/>
        <end position="126"/>
    </location>
</feature>
<evidence type="ECO:0000313" key="9">
    <source>
        <dbReference type="EMBL" id="AKE41633.1"/>
    </source>
</evidence>
<feature type="transmembrane region" description="Helical" evidence="8">
    <location>
        <begin position="132"/>
        <end position="153"/>
    </location>
</feature>
<feature type="transmembrane region" description="Helical" evidence="8">
    <location>
        <begin position="322"/>
        <end position="339"/>
    </location>
</feature>
<dbReference type="STRING" id="35755.UL82_07355"/>
<feature type="transmembrane region" description="Helical" evidence="8">
    <location>
        <begin position="207"/>
        <end position="230"/>
    </location>
</feature>
<dbReference type="GO" id="GO:0022857">
    <property type="term" value="F:transmembrane transporter activity"/>
    <property type="evidence" value="ECO:0007669"/>
    <property type="project" value="InterPro"/>
</dbReference>